<feature type="compositionally biased region" description="Acidic residues" evidence="2">
    <location>
        <begin position="75"/>
        <end position="84"/>
    </location>
</feature>
<feature type="compositionally biased region" description="Basic and acidic residues" evidence="2">
    <location>
        <begin position="8"/>
        <end position="17"/>
    </location>
</feature>
<evidence type="ECO:0000313" key="3">
    <source>
        <dbReference type="EMBL" id="AAF99122.1"/>
    </source>
</evidence>
<sequence>MADATDAGGRRERKLFASDDEGSDGSDADDPRDEEMTAVRGDAADGGRGRGGDREDDDDGEDDEALAREMQNGIDLDEDEEDEGYGEHERPPRAGDPEAEENEYMVEDADPDIYRRRGPPRPEAGARGARQEPAYRGYGDEAGSDDDDDVFYPSDPGRDARFPTDRDGYTLIPDDAATGRDAEDPYEVVDIPMEPPKLPRKRRSANRQSFPAPVPTKTRATVSYRRSTTRPPISDALPTPGRPLPPLPNRPPSTIGTATPIRQPAATPATGTGPGFFFKSRSLPPLKRTSSTPAGKSQPKRPDPRTFFQQAIRISTRPVAPPESPTTPEAAPPDRLAVANANNNARFNQVNRDPPSSPSGGGGGAGIASSPRARRELGFSATVLTGNDVRFIKACLHDAYVHQAAMLNSCVPMPPYVLQTLAEPIISRRAVRMAELVRPMIRAILLINYYHIGTGRLARMRNLARRAMNPTTMESLRRKLGPLLPPQDSAAPPLPLRMLGRLNITDMQHAACAVTLDRLLKPTRENERRAQHMECARAFRAKNLLFKAFRFNRDESKEVFLRNLAILNDDADDEGEITLVIETQPYPTRDAIVNDAVFCLALGNMIHSFDRALADLRAMIHLQLEDLTETMYFAYVQLPVLRDDFRVFYHEVANEVNSVRIDTQGLASLARRMLAFARRCYDSGAFVVPRFVRYLTRCASLWDAGYLGFSMERAAASLASPDLLRPNNTETAARKLLRRTTHFTKIEPPTASGPQMQVTHVPGNSTTELAVRAAHLMTTVSPRLQLPDEATAAAVITGAIPRRGSLRGATPV</sequence>
<evidence type="ECO:0000256" key="2">
    <source>
        <dbReference type="SAM" id="MobiDB-lite"/>
    </source>
</evidence>
<feature type="compositionally biased region" description="Low complexity" evidence="2">
    <location>
        <begin position="264"/>
        <end position="278"/>
    </location>
</feature>
<dbReference type="OrthoDB" id="8476at10239"/>
<comment type="subcellular location">
    <subcellularLocation>
        <location evidence="1">Host cell</location>
    </subcellularLocation>
</comment>
<proteinExistence type="predicted"/>
<reference evidence="3 4" key="9">
    <citation type="journal article" date="2000" name="J. Virol.">
        <title>Complete DNA sequence of the rat cytomegalovirus genome.</title>
        <authorList>
            <person name="Vink C."/>
            <person name="Beuken E."/>
            <person name="Bruggeman C.A."/>
        </authorList>
    </citation>
    <scope>NUCLEOTIDE SEQUENCE [LARGE SCALE GENOMIC DNA]</scope>
    <source>
        <strain evidence="3 4">Maastricht</strain>
    </source>
</reference>
<reference evidence="3 4" key="10">
    <citation type="journal article" date="2000" name="Virus Res.">
        <title>Rat cytomegalovirus R89 is a highly conserved gene which expresses a spliced transcript.</title>
        <authorList>
            <person name="Gruijthuijsen Y.K."/>
            <person name="Beuken E."/>
            <person name="Bruggeman C.A."/>
            <person name="Vink C."/>
        </authorList>
    </citation>
    <scope>NUCLEOTIDE SEQUENCE [LARGE SCALE GENOMIC DNA]</scope>
    <source>
        <strain evidence="3 4">Maastricht</strain>
    </source>
</reference>
<reference evidence="3 4" key="6">
    <citation type="journal article" date="1999" name="J. Gen. Virol.">
        <title>The rat cytomegalovirus R32 gene encodes a virion-associated protein that elicits a strong humoral immune response in infected rats.</title>
        <authorList>
            <person name="Beuken E."/>
            <person name="Grauls G."/>
            <person name="Bruggeman C.A."/>
            <person name="Vink C."/>
        </authorList>
    </citation>
    <scope>NUCLEOTIDE SEQUENCE [LARGE SCALE GENOMIC DNA]</scope>
    <source>
        <strain evidence="3 4">Maastricht</strain>
    </source>
</reference>
<accession>Q9DWG7</accession>
<feature type="compositionally biased region" description="Basic and acidic residues" evidence="2">
    <location>
        <begin position="85"/>
        <end position="96"/>
    </location>
</feature>
<evidence type="ECO:0000256" key="1">
    <source>
        <dbReference type="ARBA" id="ARBA00004340"/>
    </source>
</evidence>
<feature type="region of interest" description="Disordered" evidence="2">
    <location>
        <begin position="347"/>
        <end position="370"/>
    </location>
</feature>
<feature type="compositionally biased region" description="Acidic residues" evidence="2">
    <location>
        <begin position="54"/>
        <end position="64"/>
    </location>
</feature>
<dbReference type="RefSeq" id="NP_064127.1">
    <property type="nucleotide sequence ID" value="NC_002512.2"/>
</dbReference>
<feature type="compositionally biased region" description="Acidic residues" evidence="2">
    <location>
        <begin position="97"/>
        <end position="111"/>
    </location>
</feature>
<dbReference type="GeneID" id="940403"/>
<dbReference type="EMBL" id="AF232689">
    <property type="protein sequence ID" value="AAF99122.1"/>
    <property type="molecule type" value="Genomic_DNA"/>
</dbReference>
<feature type="region of interest" description="Disordered" evidence="2">
    <location>
        <begin position="315"/>
        <end position="334"/>
    </location>
</feature>
<reference evidence="3 4" key="1">
    <citation type="journal article" date="1996" name="J. Gen. Virol.">
        <title>Cloning and sequence analysis of the genes encoding DNA polymerase, glycoprotein B, ICP18.5 and major DNA-binding protein of rat cytomegalovirus.</title>
        <authorList>
            <person name="Beuken E."/>
            <person name="Slobbe R."/>
            <person name="Bruggeman C.A."/>
            <person name="Vink C."/>
        </authorList>
    </citation>
    <scope>NUCLEOTIDE SEQUENCE [LARGE SCALE GENOMIC DNA]</scope>
    <source>
        <strain evidence="3 4">Maastricht</strain>
    </source>
</reference>
<name>Q9DWG7_RCMVM</name>
<organismHost>
    <name type="scientific">Rattus</name>
    <name type="common">rats</name>
    <dbReference type="NCBI Taxonomy" id="10114"/>
</organismHost>
<feature type="region of interest" description="Disordered" evidence="2">
    <location>
        <begin position="1"/>
        <end position="304"/>
    </location>
</feature>
<dbReference type="InterPro" id="IPR006731">
    <property type="entry name" value="Herpes_pp85"/>
</dbReference>
<dbReference type="KEGG" id="vg:940403"/>
<dbReference type="Proteomes" id="UP000008288">
    <property type="component" value="Segment"/>
</dbReference>
<feature type="compositionally biased region" description="Polar residues" evidence="2">
    <location>
        <begin position="218"/>
        <end position="231"/>
    </location>
</feature>
<feature type="compositionally biased region" description="Pro residues" evidence="2">
    <location>
        <begin position="240"/>
        <end position="251"/>
    </location>
</feature>
<feature type="compositionally biased region" description="Basic and acidic residues" evidence="2">
    <location>
        <begin position="156"/>
        <end position="168"/>
    </location>
</feature>
<reference evidence="3 4" key="2">
    <citation type="journal article" date="1996" name="J. Virol.">
        <title>Structure of the rat cytomegalovirus genome termini.</title>
        <authorList>
            <person name="Vink C."/>
            <person name="Beuken E."/>
            <person name="Bruggeman C.A."/>
        </authorList>
    </citation>
    <scope>NUCLEOTIDE SEQUENCE [LARGE SCALE GENOMIC DNA]</scope>
    <source>
        <strain evidence="3 4">Maastricht</strain>
    </source>
</reference>
<feature type="compositionally biased region" description="Acidic residues" evidence="2">
    <location>
        <begin position="18"/>
        <end position="33"/>
    </location>
</feature>
<reference evidence="3 4" key="8">
    <citation type="journal article" date="2000" name="J. Virol.">
        <title>The r144 major histocompatibility complex class I-like gene of rat cytomegalovirus is dispensable for both acute and long-term infection in the immunocompromised host.</title>
        <authorList>
            <person name="Beisser P.S."/>
            <person name="Kloover J.S."/>
            <person name="Grauls G.E."/>
            <person name="Blok M.J."/>
            <person name="Bruggeman C.A."/>
            <person name="Vink C."/>
        </authorList>
    </citation>
    <scope>NUCLEOTIDE SEQUENCE [LARGE SCALE GENOMIC DNA]</scope>
    <source>
        <strain evidence="3 4">Maastricht</strain>
    </source>
</reference>
<reference evidence="3 4" key="5">
    <citation type="journal article" date="1998" name="Virology">
        <title>The Maastricht strain and England strain of rat cytomegalovirus represent different betaherpesvirus species rather than strains.</title>
        <authorList>
            <person name="Beisser P.S."/>
            <person name="Kaptein S.J."/>
            <person name="Beuken E."/>
            <person name="Bruggeman C.A."/>
            <person name="Vink C."/>
        </authorList>
    </citation>
    <scope>NUCLEOTIDE SEQUENCE [LARGE SCALE GENOMIC DNA]</scope>
    <source>
        <strain evidence="3 4">Maastricht</strain>
    </source>
</reference>
<reference evidence="3 4" key="7">
    <citation type="journal article" date="1999" name="J. Virol.">
        <title>Deletion of the R78 G protein-coupled receptor gene from rat cytomegalovirus results in an attenuated, syncytium-inducing mutant strain.</title>
        <authorList>
            <person name="Beisser P.S."/>
            <person name="Grauls G."/>
            <person name="Bruggeman C.A."/>
            <person name="Vink C."/>
        </authorList>
    </citation>
    <scope>NUCLEOTIDE SEQUENCE [LARGE SCALE GENOMIC DNA]</scope>
    <source>
        <strain evidence="3 4">Maastricht</strain>
    </source>
</reference>
<dbReference type="GO" id="GO:0043657">
    <property type="term" value="C:host cell"/>
    <property type="evidence" value="ECO:0007669"/>
    <property type="project" value="UniProtKB-SubCell"/>
</dbReference>
<reference evidence="3 4" key="3">
    <citation type="journal article" date="1997" name="J. Gen. Virol.">
        <title>Cloning and functional characterization of the origin of lytic-phase DNA replication of rat cytomegalovirus.</title>
        <authorList>
            <person name="Vink C."/>
            <person name="Beuken E."/>
            <person name="Bruggeman C.A."/>
        </authorList>
    </citation>
    <scope>NUCLEOTIDE SEQUENCE [LARGE SCALE GENOMIC DNA]</scope>
    <source>
        <strain evidence="3 4">Maastricht</strain>
    </source>
</reference>
<evidence type="ECO:0000313" key="4">
    <source>
        <dbReference type="Proteomes" id="UP000008288"/>
    </source>
</evidence>
<dbReference type="Pfam" id="PF04637">
    <property type="entry name" value="Herpes_pp85"/>
    <property type="match status" value="1"/>
</dbReference>
<protein>
    <submittedName>
        <fullName evidence="3">PR25</fullName>
    </submittedName>
</protein>
<feature type="compositionally biased region" description="Basic and acidic residues" evidence="2">
    <location>
        <begin position="34"/>
        <end position="53"/>
    </location>
</feature>
<reference evidence="3 4" key="4">
    <citation type="journal article" date="1998" name="J. Virol.">
        <title>The R33 G protein-coupled receptor gene of rat cytomegalovirus plays an essential role in the pathogenesis of viral infection.</title>
        <authorList>
            <person name="Beisser P.S."/>
            <person name="Vink C."/>
            <person name="Van Dam J.G."/>
            <person name="Grauls G."/>
            <person name="Vanherle S.J."/>
            <person name="Bruggeman C.A."/>
        </authorList>
    </citation>
    <scope>NUCLEOTIDE SEQUENCE [LARGE SCALE GENOMIC DNA]</scope>
    <source>
        <strain evidence="3 4">Maastricht</strain>
    </source>
</reference>
<organism evidence="3 4">
    <name type="scientific">Rat cytomegalovirus (strain Maastricht)</name>
    <dbReference type="NCBI Taxonomy" id="79700"/>
    <lineage>
        <taxon>Viruses</taxon>
        <taxon>Duplodnaviria</taxon>
        <taxon>Heunggongvirae</taxon>
        <taxon>Peploviricota</taxon>
        <taxon>Herviviricetes</taxon>
        <taxon>Herpesvirales</taxon>
        <taxon>Orthoherpesviridae</taxon>
        <taxon>Betaherpesvirinae</taxon>
        <taxon>Muromegalovirus</taxon>
        <taxon>Muromegalovirus muridbeta2</taxon>
        <taxon>Murid betaherpesvirus 2</taxon>
    </lineage>
</organism>
<keyword evidence="4" id="KW-1185">Reference proteome</keyword>
<gene>
    <name evidence="3" type="primary">R25</name>
</gene>